<dbReference type="EMBL" id="DAAMGM010000011">
    <property type="protein sequence ID" value="HAC6575567.1"/>
    <property type="molecule type" value="Genomic_DNA"/>
</dbReference>
<dbReference type="Pfam" id="PF01337">
    <property type="entry name" value="Barstar"/>
    <property type="match status" value="1"/>
</dbReference>
<dbReference type="InterPro" id="IPR000468">
    <property type="entry name" value="Barstar"/>
</dbReference>
<dbReference type="EMBL" id="DAAMGL010000014">
    <property type="protein sequence ID" value="HAC6567011.1"/>
    <property type="molecule type" value="Genomic_DNA"/>
</dbReference>
<accession>A0A701Z0P5</accession>
<comment type="similarity">
    <text evidence="1">Belongs to the barstar family.</text>
</comment>
<name>A0A701Z0P5_SALER</name>
<gene>
    <name evidence="4" type="ORF">G0B27_15305</name>
    <name evidence="3" type="ORF">G0B48_17980</name>
</gene>
<comment type="caution">
    <text evidence="3">The sequence shown here is derived from an EMBL/GenBank/DDBJ whole genome shotgun (WGS) entry which is preliminary data.</text>
</comment>
<reference evidence="3" key="2">
    <citation type="submission" date="2018-07" db="EMBL/GenBank/DDBJ databases">
        <authorList>
            <consortium name="NCBI Pathogen Detection Project"/>
        </authorList>
    </citation>
    <scope>NUCLEOTIDE SEQUENCE</scope>
    <source>
        <strain evidence="4">232-84</strain>
        <strain evidence="3">973-77</strain>
    </source>
</reference>
<organism evidence="3">
    <name type="scientific">Salmonella enterica</name>
    <name type="common">Salmonella choleraesuis</name>
    <dbReference type="NCBI Taxonomy" id="28901"/>
    <lineage>
        <taxon>Bacteria</taxon>
        <taxon>Pseudomonadati</taxon>
        <taxon>Pseudomonadota</taxon>
        <taxon>Gammaproteobacteria</taxon>
        <taxon>Enterobacterales</taxon>
        <taxon>Enterobacteriaceae</taxon>
        <taxon>Salmonella</taxon>
    </lineage>
</organism>
<feature type="domain" description="Barstar (barnase inhibitor)" evidence="2">
    <location>
        <begin position="10"/>
        <end position="70"/>
    </location>
</feature>
<evidence type="ECO:0000313" key="4">
    <source>
        <dbReference type="EMBL" id="HAC6575567.1"/>
    </source>
</evidence>
<evidence type="ECO:0000313" key="3">
    <source>
        <dbReference type="EMBL" id="HAC6567011.1"/>
    </source>
</evidence>
<evidence type="ECO:0000259" key="2">
    <source>
        <dbReference type="Pfam" id="PF01337"/>
    </source>
</evidence>
<reference evidence="3" key="1">
    <citation type="journal article" date="2018" name="Genome Biol.">
        <title>SKESA: strategic k-mer extension for scrupulous assemblies.</title>
        <authorList>
            <person name="Souvorov A."/>
            <person name="Agarwala R."/>
            <person name="Lipman D.J."/>
        </authorList>
    </citation>
    <scope>NUCLEOTIDE SEQUENCE</scope>
    <source>
        <strain evidence="4">232-84</strain>
        <strain evidence="3">973-77</strain>
    </source>
</reference>
<evidence type="ECO:0000256" key="1">
    <source>
        <dbReference type="ARBA" id="ARBA00006845"/>
    </source>
</evidence>
<dbReference type="AlphaFoldDB" id="A0A701Z0P5"/>
<dbReference type="InterPro" id="IPR035905">
    <property type="entry name" value="Barstar-like_sf"/>
</dbReference>
<protein>
    <submittedName>
        <fullName evidence="3">Barnase inhibitor</fullName>
    </submittedName>
</protein>
<sequence>MGIMKLGSRVLIDFYKVKTMDDFYDQLSEKLGFPEYFGRNGDALIDCLFSLRYPQDEMTSIHVNSEEYLLLELRGFSSVEQKIRDTLVISIEFVSKKCKEKGQAPSIVLLLN</sequence>
<proteinExistence type="inferred from homology"/>
<dbReference type="Gene3D" id="3.30.370.10">
    <property type="entry name" value="Barstar-like"/>
    <property type="match status" value="1"/>
</dbReference>
<dbReference type="SUPFAM" id="SSF52038">
    <property type="entry name" value="Barstar-related"/>
    <property type="match status" value="1"/>
</dbReference>